<dbReference type="WBParaSite" id="Csp11.Scaffold559.g3868.t1">
    <property type="protein sequence ID" value="Csp11.Scaffold559.g3868.t1"/>
    <property type="gene ID" value="Csp11.Scaffold559.g3868"/>
</dbReference>
<reference evidence="2" key="1">
    <citation type="submission" date="2016-11" db="UniProtKB">
        <authorList>
            <consortium name="WormBaseParasite"/>
        </authorList>
    </citation>
    <scope>IDENTIFICATION</scope>
</reference>
<dbReference type="Gene3D" id="2.60.210.10">
    <property type="entry name" value="Apoptosis, Tumor Necrosis Factor Receptor Associated Protein 2, Chain A"/>
    <property type="match status" value="1"/>
</dbReference>
<organism evidence="1 2">
    <name type="scientific">Caenorhabditis tropicalis</name>
    <dbReference type="NCBI Taxonomy" id="1561998"/>
    <lineage>
        <taxon>Eukaryota</taxon>
        <taxon>Metazoa</taxon>
        <taxon>Ecdysozoa</taxon>
        <taxon>Nematoda</taxon>
        <taxon>Chromadorea</taxon>
        <taxon>Rhabditida</taxon>
        <taxon>Rhabditina</taxon>
        <taxon>Rhabditomorpha</taxon>
        <taxon>Rhabditoidea</taxon>
        <taxon>Rhabditidae</taxon>
        <taxon>Peloderinae</taxon>
        <taxon>Caenorhabditis</taxon>
    </lineage>
</organism>
<name>A0A1I7T9Y7_9PELO</name>
<evidence type="ECO:0000313" key="1">
    <source>
        <dbReference type="Proteomes" id="UP000095282"/>
    </source>
</evidence>
<dbReference type="STRING" id="1561998.A0A1I7T9Y7"/>
<sequence>MIIFQPTRKVVETEVEVTEIFKERASSPVFYVDGILCRFDFRRDPTDDLTDDPYIDICFVCNLNDSSEWWQVRASIELVVLNGKRPYKAFYVDYYSQANFEKVFMPIRWSELKTCEKCGRIAIKATVDILGKYGFDEKTGRGIEKPMKK</sequence>
<dbReference type="AlphaFoldDB" id="A0A1I7T9Y7"/>
<proteinExistence type="predicted"/>
<accession>A0A1I7T9Y7</accession>
<dbReference type="InterPro" id="IPR008974">
    <property type="entry name" value="TRAF-like"/>
</dbReference>
<protein>
    <submittedName>
        <fullName evidence="2">Conserved protein</fullName>
    </submittedName>
</protein>
<dbReference type="Proteomes" id="UP000095282">
    <property type="component" value="Unplaced"/>
</dbReference>
<keyword evidence="1" id="KW-1185">Reference proteome</keyword>
<evidence type="ECO:0000313" key="2">
    <source>
        <dbReference type="WBParaSite" id="Csp11.Scaffold559.g3868.t1"/>
    </source>
</evidence>